<dbReference type="AlphaFoldDB" id="A0A0B0P3W7"/>
<feature type="compositionally biased region" description="Basic and acidic residues" evidence="1">
    <location>
        <begin position="57"/>
        <end position="68"/>
    </location>
</feature>
<keyword evidence="3" id="KW-1185">Reference proteome</keyword>
<evidence type="ECO:0000313" key="3">
    <source>
        <dbReference type="Proteomes" id="UP000032142"/>
    </source>
</evidence>
<organism evidence="2 3">
    <name type="scientific">Gossypium arboreum</name>
    <name type="common">Tree cotton</name>
    <name type="synonym">Gossypium nanking</name>
    <dbReference type="NCBI Taxonomy" id="29729"/>
    <lineage>
        <taxon>Eukaryota</taxon>
        <taxon>Viridiplantae</taxon>
        <taxon>Streptophyta</taxon>
        <taxon>Embryophyta</taxon>
        <taxon>Tracheophyta</taxon>
        <taxon>Spermatophyta</taxon>
        <taxon>Magnoliopsida</taxon>
        <taxon>eudicotyledons</taxon>
        <taxon>Gunneridae</taxon>
        <taxon>Pentapetalae</taxon>
        <taxon>rosids</taxon>
        <taxon>malvids</taxon>
        <taxon>Malvales</taxon>
        <taxon>Malvaceae</taxon>
        <taxon>Malvoideae</taxon>
        <taxon>Gossypium</taxon>
    </lineage>
</organism>
<evidence type="ECO:0000256" key="1">
    <source>
        <dbReference type="SAM" id="MobiDB-lite"/>
    </source>
</evidence>
<feature type="region of interest" description="Disordered" evidence="1">
    <location>
        <begin position="47"/>
        <end position="68"/>
    </location>
</feature>
<evidence type="ECO:0000313" key="2">
    <source>
        <dbReference type="EMBL" id="KHG21418.1"/>
    </source>
</evidence>
<name>A0A0B0P3W7_GOSAR</name>
<protein>
    <submittedName>
        <fullName evidence="2">Uncharacterized protein</fullName>
    </submittedName>
</protein>
<dbReference type="Proteomes" id="UP000032142">
    <property type="component" value="Unassembled WGS sequence"/>
</dbReference>
<gene>
    <name evidence="2" type="ORF">F383_28158</name>
</gene>
<reference evidence="3" key="1">
    <citation type="submission" date="2014-09" db="EMBL/GenBank/DDBJ databases">
        <authorList>
            <person name="Mudge J."/>
            <person name="Ramaraj T."/>
            <person name="Lindquist I.E."/>
            <person name="Bharti A.K."/>
            <person name="Sundararajan A."/>
            <person name="Cameron C.T."/>
            <person name="Woodward J.E."/>
            <person name="May G.D."/>
            <person name="Brubaker C."/>
            <person name="Broadhvest J."/>
            <person name="Wilkins T.A."/>
        </authorList>
    </citation>
    <scope>NUCLEOTIDE SEQUENCE</scope>
    <source>
        <strain evidence="3">cv. AKA8401</strain>
    </source>
</reference>
<accession>A0A0B0P3W7</accession>
<proteinExistence type="predicted"/>
<sequence>MRNGPKAKKMGQCTKSTRPGLPHTGRSHGRVPLARLLGILKPIKTPEESLRQGEAQEEARNCSRKADRSISKAKFTIKTEDLPLNSLRSFGMN</sequence>
<dbReference type="EMBL" id="KN418479">
    <property type="protein sequence ID" value="KHG21418.1"/>
    <property type="molecule type" value="Genomic_DNA"/>
</dbReference>
<feature type="region of interest" description="Disordered" evidence="1">
    <location>
        <begin position="1"/>
        <end position="29"/>
    </location>
</feature>